<sequence length="263" mass="30087">MEACLLMRRIYEMAAELRTVDPRKIVETCFGDASPEALRLTPDKEHIYRAIRKIKHEKGFDVEEPKSLANINIGKLELLETIDGEKMFFADTGVIEGTRSLIFTTPSLLKVLAQAKGIACDATCNSSVQHFSQHYVIHAFIKEHVAVPVVFCQMSSKTERAYIEVLRRLPDCPQLTFFLSDFEQAEINAFTWNFPNAQLLRFSESLHSEIAMIRQTVAEIDLMPQPLPSDKEIRLAQLLNQYGYLSTVEYFDRIGEIFSEIDF</sequence>
<proteinExistence type="predicted"/>
<dbReference type="Proteomes" id="UP000887540">
    <property type="component" value="Unplaced"/>
</dbReference>
<reference evidence="2" key="1">
    <citation type="submission" date="2022-11" db="UniProtKB">
        <authorList>
            <consortium name="WormBaseParasite"/>
        </authorList>
    </citation>
    <scope>IDENTIFICATION</scope>
</reference>
<accession>A0A914EKE0</accession>
<organism evidence="1 2">
    <name type="scientific">Acrobeloides nanus</name>
    <dbReference type="NCBI Taxonomy" id="290746"/>
    <lineage>
        <taxon>Eukaryota</taxon>
        <taxon>Metazoa</taxon>
        <taxon>Ecdysozoa</taxon>
        <taxon>Nematoda</taxon>
        <taxon>Chromadorea</taxon>
        <taxon>Rhabditida</taxon>
        <taxon>Tylenchina</taxon>
        <taxon>Cephalobomorpha</taxon>
        <taxon>Cephaloboidea</taxon>
        <taxon>Cephalobidae</taxon>
        <taxon>Acrobeloides</taxon>
    </lineage>
</organism>
<evidence type="ECO:0000313" key="1">
    <source>
        <dbReference type="Proteomes" id="UP000887540"/>
    </source>
</evidence>
<protein>
    <submittedName>
        <fullName evidence="2">Uncharacterized protein</fullName>
    </submittedName>
</protein>
<keyword evidence="1" id="KW-1185">Reference proteome</keyword>
<dbReference type="AlphaFoldDB" id="A0A914EKE0"/>
<dbReference type="WBParaSite" id="ACRNAN_scaffold8988.g24469.t1">
    <property type="protein sequence ID" value="ACRNAN_scaffold8988.g24469.t1"/>
    <property type="gene ID" value="ACRNAN_scaffold8988.g24469"/>
</dbReference>
<name>A0A914EKE0_9BILA</name>
<evidence type="ECO:0000313" key="2">
    <source>
        <dbReference type="WBParaSite" id="ACRNAN_scaffold8988.g24469.t1"/>
    </source>
</evidence>